<proteinExistence type="predicted"/>
<sequence>MAPRTIYLISFRPATSQRAHLAIWVPSAGESKHGSLIHVVGAPMAGFCHEFKRGYNPTLTLKPYEMWPLGEVNSKHIHDWPEEFRATDTIPKGDLEVAASQIPAPRISENFMAPR</sequence>
<protein>
    <submittedName>
        <fullName evidence="1">Uncharacterized protein</fullName>
    </submittedName>
</protein>
<dbReference type="InterPro" id="IPR046670">
    <property type="entry name" value="DUF6540"/>
</dbReference>
<gene>
    <name evidence="1" type="ORF">BDV24DRAFT_166392</name>
</gene>
<reference evidence="1" key="1">
    <citation type="submission" date="2019-04" db="EMBL/GenBank/DDBJ databases">
        <title>Friends and foes A comparative genomics study of 23 Aspergillus species from section Flavi.</title>
        <authorList>
            <consortium name="DOE Joint Genome Institute"/>
            <person name="Kjaerbolling I."/>
            <person name="Vesth T."/>
            <person name="Frisvad J.C."/>
            <person name="Nybo J.L."/>
            <person name="Theobald S."/>
            <person name="Kildgaard S."/>
            <person name="Isbrandt T."/>
            <person name="Kuo A."/>
            <person name="Sato A."/>
            <person name="Lyhne E.K."/>
            <person name="Kogle M.E."/>
            <person name="Wiebenga A."/>
            <person name="Kun R.S."/>
            <person name="Lubbers R.J."/>
            <person name="Makela M.R."/>
            <person name="Barry K."/>
            <person name="Chovatia M."/>
            <person name="Clum A."/>
            <person name="Daum C."/>
            <person name="Haridas S."/>
            <person name="He G."/>
            <person name="LaButti K."/>
            <person name="Lipzen A."/>
            <person name="Mondo S."/>
            <person name="Riley R."/>
            <person name="Salamov A."/>
            <person name="Simmons B.A."/>
            <person name="Magnuson J.K."/>
            <person name="Henrissat B."/>
            <person name="Mortensen U.H."/>
            <person name="Larsen T.O."/>
            <person name="Devries R.P."/>
            <person name="Grigoriev I.V."/>
            <person name="Machida M."/>
            <person name="Baker S.E."/>
            <person name="Andersen M.R."/>
        </authorList>
    </citation>
    <scope>NUCLEOTIDE SEQUENCE</scope>
    <source>
        <strain evidence="1">CBS 117612</strain>
    </source>
</reference>
<evidence type="ECO:0000313" key="1">
    <source>
        <dbReference type="EMBL" id="KAE8338367.1"/>
    </source>
</evidence>
<dbReference type="Pfam" id="PF20174">
    <property type="entry name" value="DUF6540"/>
    <property type="match status" value="1"/>
</dbReference>
<dbReference type="OrthoDB" id="1658288at2759"/>
<dbReference type="AlphaFoldDB" id="A0A5N6XYU4"/>
<organism evidence="1">
    <name type="scientific">Aspergillus arachidicola</name>
    <dbReference type="NCBI Taxonomy" id="656916"/>
    <lineage>
        <taxon>Eukaryota</taxon>
        <taxon>Fungi</taxon>
        <taxon>Dikarya</taxon>
        <taxon>Ascomycota</taxon>
        <taxon>Pezizomycotina</taxon>
        <taxon>Eurotiomycetes</taxon>
        <taxon>Eurotiomycetidae</taxon>
        <taxon>Eurotiales</taxon>
        <taxon>Aspergillaceae</taxon>
        <taxon>Aspergillus</taxon>
        <taxon>Aspergillus subgen. Circumdati</taxon>
    </lineage>
</organism>
<accession>A0A5N6XYU4</accession>
<name>A0A5N6XYU4_9EURO</name>
<dbReference type="Proteomes" id="UP000325558">
    <property type="component" value="Unassembled WGS sequence"/>
</dbReference>
<dbReference type="EMBL" id="ML737168">
    <property type="protein sequence ID" value="KAE8338367.1"/>
    <property type="molecule type" value="Genomic_DNA"/>
</dbReference>